<dbReference type="SUPFAM" id="SSF47384">
    <property type="entry name" value="Homodimeric domain of signal transducing histidine kinase"/>
    <property type="match status" value="1"/>
</dbReference>
<evidence type="ECO:0000256" key="8">
    <source>
        <dbReference type="ARBA" id="ARBA00023012"/>
    </source>
</evidence>
<evidence type="ECO:0000256" key="2">
    <source>
        <dbReference type="ARBA" id="ARBA00012438"/>
    </source>
</evidence>
<evidence type="ECO:0000313" key="11">
    <source>
        <dbReference type="EMBL" id="KAA0259199.1"/>
    </source>
</evidence>
<dbReference type="Gene3D" id="3.30.565.10">
    <property type="entry name" value="Histidine kinase-like ATPase, C-terminal domain"/>
    <property type="match status" value="1"/>
</dbReference>
<dbReference type="SMART" id="SM00387">
    <property type="entry name" value="HATPase_c"/>
    <property type="match status" value="1"/>
</dbReference>
<evidence type="ECO:0000256" key="5">
    <source>
        <dbReference type="ARBA" id="ARBA00022741"/>
    </source>
</evidence>
<evidence type="ECO:0000313" key="12">
    <source>
        <dbReference type="Proteomes" id="UP000322876"/>
    </source>
</evidence>
<comment type="caution">
    <text evidence="11">The sequence shown here is derived from an EMBL/GenBank/DDBJ whole genome shotgun (WGS) entry which is preliminary data.</text>
</comment>
<keyword evidence="4" id="KW-0808">Transferase</keyword>
<dbReference type="SUPFAM" id="SSF55874">
    <property type="entry name" value="ATPase domain of HSP90 chaperone/DNA topoisomerase II/histidine kinase"/>
    <property type="match status" value="1"/>
</dbReference>
<dbReference type="PANTHER" id="PTHR43065">
    <property type="entry name" value="SENSOR HISTIDINE KINASE"/>
    <property type="match status" value="1"/>
</dbReference>
<keyword evidence="8" id="KW-0902">Two-component regulatory system</keyword>
<keyword evidence="9" id="KW-0812">Transmembrane</keyword>
<evidence type="ECO:0000256" key="6">
    <source>
        <dbReference type="ARBA" id="ARBA00022777"/>
    </source>
</evidence>
<feature type="transmembrane region" description="Helical" evidence="9">
    <location>
        <begin position="27"/>
        <end position="54"/>
    </location>
</feature>
<keyword evidence="12" id="KW-1185">Reference proteome</keyword>
<evidence type="ECO:0000259" key="10">
    <source>
        <dbReference type="PROSITE" id="PS50109"/>
    </source>
</evidence>
<keyword evidence="9" id="KW-0472">Membrane</keyword>
<feature type="transmembrane region" description="Helical" evidence="9">
    <location>
        <begin position="66"/>
        <end position="84"/>
    </location>
</feature>
<sequence length="497" mass="57861">MEEKYISNFFYVNKNLLIFDKFQKNLIYYNMFITFIIFLFYGLSFFILGFAILLKDKRFSRLKIANHLNYIAFFGILHGIHEWIDLYILMEKNCIKLESLINWYQIKFFILLLSFLFLLYFGISTISILAKLEVSKIYRYLFLAIGFGLSLVIYYNSIKMKNDILIRYVFGFSSAVISGVSFLIIYAKFRSKHIFGYKNLMFCGYSFIGYGIFSGLFPSNFHFGIVYVAMIRGIFAILIFIFLFKFLKVFDDEYIQHIEDNLRSLALNDRLSSIGRLAMGIAHEINTPLTNATMIVEILKSKFNVQDKKILEKLDSLEKNIDRASTIAKELLLFSKDEKIQSFEKINIKDIMENVKFFIKNHEKFKFVVFNVDKNCYFEGIAHKIEEVLINLIMNAFDAVAENPKIEVSAHCSDKNIILSVSDNGEGVDPEILDKIFDPFFTTKKPNYGTGMGLYLCYNIVKMHKGEILVESELGKGTTFKIILPRYQNEMLNFNSG</sequence>
<dbReference type="EMBL" id="VFJB01000002">
    <property type="protein sequence ID" value="KAA0259199.1"/>
    <property type="molecule type" value="Genomic_DNA"/>
</dbReference>
<keyword evidence="3" id="KW-0597">Phosphoprotein</keyword>
<dbReference type="AlphaFoldDB" id="A0A5A8F500"/>
<dbReference type="Pfam" id="PF02518">
    <property type="entry name" value="HATPase_c"/>
    <property type="match status" value="1"/>
</dbReference>
<dbReference type="GO" id="GO:0000155">
    <property type="term" value="F:phosphorelay sensor kinase activity"/>
    <property type="evidence" value="ECO:0007669"/>
    <property type="project" value="InterPro"/>
</dbReference>
<feature type="domain" description="Histidine kinase" evidence="10">
    <location>
        <begin position="280"/>
        <end position="488"/>
    </location>
</feature>
<name>A0A5A8F500_9BACT</name>
<feature type="transmembrane region" description="Helical" evidence="9">
    <location>
        <begin position="137"/>
        <end position="158"/>
    </location>
</feature>
<dbReference type="GO" id="GO:0005524">
    <property type="term" value="F:ATP binding"/>
    <property type="evidence" value="ECO:0007669"/>
    <property type="project" value="UniProtKB-KW"/>
</dbReference>
<dbReference type="InterPro" id="IPR005467">
    <property type="entry name" value="His_kinase_dom"/>
</dbReference>
<organism evidence="11 12">
    <name type="scientific">Deferribacter autotrophicus</name>
    <dbReference type="NCBI Taxonomy" id="500465"/>
    <lineage>
        <taxon>Bacteria</taxon>
        <taxon>Pseudomonadati</taxon>
        <taxon>Deferribacterota</taxon>
        <taxon>Deferribacteres</taxon>
        <taxon>Deferribacterales</taxon>
        <taxon>Deferribacteraceae</taxon>
        <taxon>Deferribacter</taxon>
    </lineage>
</organism>
<dbReference type="PANTHER" id="PTHR43065:SF10">
    <property type="entry name" value="PEROXIDE STRESS-ACTIVATED HISTIDINE KINASE MAK3"/>
    <property type="match status" value="1"/>
</dbReference>
<comment type="catalytic activity">
    <reaction evidence="1">
        <text>ATP + protein L-histidine = ADP + protein N-phospho-L-histidine.</text>
        <dbReference type="EC" id="2.7.13.3"/>
    </reaction>
</comment>
<feature type="transmembrane region" description="Helical" evidence="9">
    <location>
        <begin position="164"/>
        <end position="187"/>
    </location>
</feature>
<dbReference type="EC" id="2.7.13.3" evidence="2"/>
<dbReference type="InterPro" id="IPR036890">
    <property type="entry name" value="HATPase_C_sf"/>
</dbReference>
<keyword evidence="7" id="KW-0067">ATP-binding</keyword>
<feature type="transmembrane region" description="Helical" evidence="9">
    <location>
        <begin position="199"/>
        <end position="217"/>
    </location>
</feature>
<evidence type="ECO:0000256" key="9">
    <source>
        <dbReference type="SAM" id="Phobius"/>
    </source>
</evidence>
<evidence type="ECO:0000256" key="1">
    <source>
        <dbReference type="ARBA" id="ARBA00000085"/>
    </source>
</evidence>
<dbReference type="InterPro" id="IPR004358">
    <property type="entry name" value="Sig_transdc_His_kin-like_C"/>
</dbReference>
<dbReference type="CDD" id="cd00082">
    <property type="entry name" value="HisKA"/>
    <property type="match status" value="1"/>
</dbReference>
<reference evidence="11 12" key="1">
    <citation type="submission" date="2019-06" db="EMBL/GenBank/DDBJ databases">
        <title>Genomic insights into carbon and energy metabolism of Deferribacter autotrophicus revealed new metabolic traits in the phylum Deferribacteres.</title>
        <authorList>
            <person name="Slobodkin A.I."/>
            <person name="Slobodkina G.B."/>
            <person name="Allioux M."/>
            <person name="Alain K."/>
            <person name="Jebbar M."/>
            <person name="Shadrin V."/>
            <person name="Kublanov I.V."/>
            <person name="Toshchakov S.V."/>
            <person name="Bonch-Osmolovskaya E.A."/>
        </authorList>
    </citation>
    <scope>NUCLEOTIDE SEQUENCE [LARGE SCALE GENOMIC DNA]</scope>
    <source>
        <strain evidence="11 12">SL50</strain>
    </source>
</reference>
<feature type="transmembrane region" description="Helical" evidence="9">
    <location>
        <begin position="223"/>
        <end position="244"/>
    </location>
</feature>
<protein>
    <recommendedName>
        <fullName evidence="2">histidine kinase</fullName>
        <ecNumber evidence="2">2.7.13.3</ecNumber>
    </recommendedName>
</protein>
<evidence type="ECO:0000256" key="4">
    <source>
        <dbReference type="ARBA" id="ARBA00022679"/>
    </source>
</evidence>
<accession>A0A5A8F500</accession>
<dbReference type="PRINTS" id="PR00344">
    <property type="entry name" value="BCTRLSENSOR"/>
</dbReference>
<dbReference type="SMART" id="SM00388">
    <property type="entry name" value="HisKA"/>
    <property type="match status" value="1"/>
</dbReference>
<dbReference type="InterPro" id="IPR003661">
    <property type="entry name" value="HisK_dim/P_dom"/>
</dbReference>
<evidence type="ECO:0000256" key="7">
    <source>
        <dbReference type="ARBA" id="ARBA00022840"/>
    </source>
</evidence>
<dbReference type="Pfam" id="PF00512">
    <property type="entry name" value="HisKA"/>
    <property type="match status" value="1"/>
</dbReference>
<keyword evidence="9" id="KW-1133">Transmembrane helix</keyword>
<feature type="transmembrane region" description="Helical" evidence="9">
    <location>
        <begin position="104"/>
        <end position="130"/>
    </location>
</feature>
<gene>
    <name evidence="11" type="ORF">FHQ18_01745</name>
</gene>
<dbReference type="Proteomes" id="UP000322876">
    <property type="component" value="Unassembled WGS sequence"/>
</dbReference>
<dbReference type="PROSITE" id="PS50109">
    <property type="entry name" value="HIS_KIN"/>
    <property type="match status" value="1"/>
</dbReference>
<dbReference type="InterPro" id="IPR003594">
    <property type="entry name" value="HATPase_dom"/>
</dbReference>
<evidence type="ECO:0000256" key="3">
    <source>
        <dbReference type="ARBA" id="ARBA00022553"/>
    </source>
</evidence>
<keyword evidence="6 11" id="KW-0418">Kinase</keyword>
<dbReference type="Gene3D" id="1.10.287.130">
    <property type="match status" value="1"/>
</dbReference>
<keyword evidence="5" id="KW-0547">Nucleotide-binding</keyword>
<dbReference type="InterPro" id="IPR036097">
    <property type="entry name" value="HisK_dim/P_sf"/>
</dbReference>
<proteinExistence type="predicted"/>